<sequence>MTRRLFLLLPVALLLSLAAWAHAYHASIMELRYNPQKLQVEVALKLFSDDFEKALSVGQSSAISLDKSPKAQVNTLVLQLLRRSVQVGTKPGEALPITLMGIQHEHDSHWVYFTVKLARPVQSLSLTHKLFLDVFPDQMNIVNLEANGQKQSLLFRDGQEQQQLKW</sequence>
<dbReference type="AlphaFoldDB" id="A0A212U9N6"/>
<organism evidence="2 3">
    <name type="scientific">Hymenobacter gelipurpurascens</name>
    <dbReference type="NCBI Taxonomy" id="89968"/>
    <lineage>
        <taxon>Bacteria</taxon>
        <taxon>Pseudomonadati</taxon>
        <taxon>Bacteroidota</taxon>
        <taxon>Cytophagia</taxon>
        <taxon>Cytophagales</taxon>
        <taxon>Hymenobacteraceae</taxon>
        <taxon>Hymenobacter</taxon>
    </lineage>
</organism>
<evidence type="ECO:0000313" key="2">
    <source>
        <dbReference type="EMBL" id="SNC74926.1"/>
    </source>
</evidence>
<protein>
    <submittedName>
        <fullName evidence="2">Uncharacterized protein</fullName>
    </submittedName>
</protein>
<dbReference type="OrthoDB" id="5735516at2"/>
<feature type="chain" id="PRO_5013052795" evidence="1">
    <location>
        <begin position="24"/>
        <end position="166"/>
    </location>
</feature>
<name>A0A212U9N6_9BACT</name>
<gene>
    <name evidence="2" type="ORF">SAMN06265337_2617</name>
</gene>
<evidence type="ECO:0000256" key="1">
    <source>
        <dbReference type="SAM" id="SignalP"/>
    </source>
</evidence>
<dbReference type="RefSeq" id="WP_088843962.1">
    <property type="nucleotide sequence ID" value="NZ_FYEW01000002.1"/>
</dbReference>
<reference evidence="3" key="1">
    <citation type="submission" date="2017-06" db="EMBL/GenBank/DDBJ databases">
        <authorList>
            <person name="Varghese N."/>
            <person name="Submissions S."/>
        </authorList>
    </citation>
    <scope>NUCLEOTIDE SEQUENCE [LARGE SCALE GENOMIC DNA]</scope>
    <source>
        <strain evidence="3">DSM 11116</strain>
    </source>
</reference>
<keyword evidence="1" id="KW-0732">Signal</keyword>
<dbReference type="InterPro" id="IPR046525">
    <property type="entry name" value="DUF6702"/>
</dbReference>
<feature type="signal peptide" evidence="1">
    <location>
        <begin position="1"/>
        <end position="23"/>
    </location>
</feature>
<dbReference type="Proteomes" id="UP000198131">
    <property type="component" value="Unassembled WGS sequence"/>
</dbReference>
<dbReference type="EMBL" id="FYEW01000002">
    <property type="protein sequence ID" value="SNC74926.1"/>
    <property type="molecule type" value="Genomic_DNA"/>
</dbReference>
<keyword evidence="3" id="KW-1185">Reference proteome</keyword>
<evidence type="ECO:0000313" key="3">
    <source>
        <dbReference type="Proteomes" id="UP000198131"/>
    </source>
</evidence>
<accession>A0A212U9N6</accession>
<dbReference type="Pfam" id="PF20420">
    <property type="entry name" value="DUF6702"/>
    <property type="match status" value="1"/>
</dbReference>
<proteinExistence type="predicted"/>